<name>A0A8J6I062_TENMO</name>
<protein>
    <recommendedName>
        <fullName evidence="2">Cadherin domain-containing protein</fullName>
    </recommendedName>
</protein>
<evidence type="ECO:0000259" key="2">
    <source>
        <dbReference type="PROSITE" id="PS50268"/>
    </source>
</evidence>
<reference evidence="3" key="2">
    <citation type="submission" date="2021-08" db="EMBL/GenBank/DDBJ databases">
        <authorList>
            <person name="Eriksson T."/>
        </authorList>
    </citation>
    <scope>NUCLEOTIDE SEQUENCE</scope>
    <source>
        <strain evidence="3">Stoneville</strain>
        <tissue evidence="3">Whole head</tissue>
    </source>
</reference>
<dbReference type="PROSITE" id="PS50268">
    <property type="entry name" value="CADHERIN_2"/>
    <property type="match status" value="1"/>
</dbReference>
<organism evidence="3 4">
    <name type="scientific">Tenebrio molitor</name>
    <name type="common">Yellow mealworm beetle</name>
    <dbReference type="NCBI Taxonomy" id="7067"/>
    <lineage>
        <taxon>Eukaryota</taxon>
        <taxon>Metazoa</taxon>
        <taxon>Ecdysozoa</taxon>
        <taxon>Arthropoda</taxon>
        <taxon>Hexapoda</taxon>
        <taxon>Insecta</taxon>
        <taxon>Pterygota</taxon>
        <taxon>Neoptera</taxon>
        <taxon>Endopterygota</taxon>
        <taxon>Coleoptera</taxon>
        <taxon>Polyphaga</taxon>
        <taxon>Cucujiformia</taxon>
        <taxon>Tenebrionidae</taxon>
        <taxon>Tenebrio</taxon>
    </lineage>
</organism>
<dbReference type="EMBL" id="JABDTM020000106">
    <property type="protein sequence ID" value="KAH0822708.1"/>
    <property type="molecule type" value="Genomic_DNA"/>
</dbReference>
<dbReference type="GO" id="GO:0005509">
    <property type="term" value="F:calcium ion binding"/>
    <property type="evidence" value="ECO:0007669"/>
    <property type="project" value="UniProtKB-UniRule"/>
</dbReference>
<gene>
    <name evidence="3" type="ORF">GEV33_000083</name>
</gene>
<evidence type="ECO:0000313" key="3">
    <source>
        <dbReference type="EMBL" id="KAH0822708.1"/>
    </source>
</evidence>
<evidence type="ECO:0000313" key="4">
    <source>
        <dbReference type="Proteomes" id="UP000719412"/>
    </source>
</evidence>
<dbReference type="GO" id="GO:0007156">
    <property type="term" value="P:homophilic cell adhesion via plasma membrane adhesion molecules"/>
    <property type="evidence" value="ECO:0007669"/>
    <property type="project" value="InterPro"/>
</dbReference>
<dbReference type="InterPro" id="IPR002126">
    <property type="entry name" value="Cadherin-like_dom"/>
</dbReference>
<evidence type="ECO:0000256" key="1">
    <source>
        <dbReference type="PROSITE-ProRule" id="PRU00043"/>
    </source>
</evidence>
<dbReference type="AlphaFoldDB" id="A0A8J6I062"/>
<proteinExistence type="predicted"/>
<reference evidence="3" key="1">
    <citation type="journal article" date="2020" name="J Insects Food Feed">
        <title>The yellow mealworm (Tenebrio molitor) genome: a resource for the emerging insects as food and feed industry.</title>
        <authorList>
            <person name="Eriksson T."/>
            <person name="Andere A."/>
            <person name="Kelstrup H."/>
            <person name="Emery V."/>
            <person name="Picard C."/>
        </authorList>
    </citation>
    <scope>NUCLEOTIDE SEQUENCE</scope>
    <source>
        <strain evidence="3">Stoneville</strain>
        <tissue evidence="3">Whole head</tissue>
    </source>
</reference>
<keyword evidence="1" id="KW-0106">Calcium</keyword>
<dbReference type="GO" id="GO:0016020">
    <property type="term" value="C:membrane"/>
    <property type="evidence" value="ECO:0007669"/>
    <property type="project" value="InterPro"/>
</dbReference>
<dbReference type="Proteomes" id="UP000719412">
    <property type="component" value="Unassembled WGS sequence"/>
</dbReference>
<sequence length="197" mass="21272">MRDRYRLRVRASDRGEPPSYADVDVELDVVDRNNKPPLWDVNTDFRQGQVGIADGADVAAAGPGPGGGGATGVTAGARGAPGLLHHHPHFRGAPLTVGVMFPAALARDIDVVDRANNPPVWDHVIYGPIFIRENLPVGAKVVSVKARSVPSSHPVDVRPVQQHELHGTISSVCARFTRFKESQHALLVPQNQNTKRQ</sequence>
<accession>A0A8J6I062</accession>
<keyword evidence="4" id="KW-1185">Reference proteome</keyword>
<comment type="caution">
    <text evidence="3">The sequence shown here is derived from an EMBL/GenBank/DDBJ whole genome shotgun (WGS) entry which is preliminary data.</text>
</comment>
<feature type="domain" description="Cadherin" evidence="2">
    <location>
        <begin position="2"/>
        <end position="39"/>
    </location>
</feature>